<evidence type="ECO:0000256" key="5">
    <source>
        <dbReference type="ARBA" id="ARBA00022679"/>
    </source>
</evidence>
<keyword evidence="8" id="KW-0418">Kinase</keyword>
<accession>A0A2S0NG96</accession>
<dbReference type="InterPro" id="IPR005467">
    <property type="entry name" value="His_kinase_dom"/>
</dbReference>
<evidence type="ECO:0000256" key="8">
    <source>
        <dbReference type="ARBA" id="ARBA00022777"/>
    </source>
</evidence>
<dbReference type="SUPFAM" id="SSF55874">
    <property type="entry name" value="ATPase domain of HSP90 chaperone/DNA topoisomerase II/histidine kinase"/>
    <property type="match status" value="1"/>
</dbReference>
<keyword evidence="12 13" id="KW-0472">Membrane</keyword>
<keyword evidence="5" id="KW-0808">Transferase</keyword>
<dbReference type="KEGG" id="phr:C6569_20220"/>
<dbReference type="Proteomes" id="UP000237889">
    <property type="component" value="Chromosome"/>
</dbReference>
<comment type="catalytic activity">
    <reaction evidence="1">
        <text>ATP + protein L-histidine = ADP + protein N-phospho-L-histidine.</text>
        <dbReference type="EC" id="2.7.13.3"/>
    </reaction>
</comment>
<keyword evidence="4" id="KW-0597">Phosphoprotein</keyword>
<dbReference type="EC" id="2.7.13.3" evidence="3"/>
<dbReference type="GO" id="GO:0000160">
    <property type="term" value="P:phosphorelay signal transduction system"/>
    <property type="evidence" value="ECO:0007669"/>
    <property type="project" value="UniProtKB-KW"/>
</dbReference>
<evidence type="ECO:0000256" key="12">
    <source>
        <dbReference type="ARBA" id="ARBA00023136"/>
    </source>
</evidence>
<dbReference type="InterPro" id="IPR011495">
    <property type="entry name" value="Sig_transdc_His_kin_sub2_dim/P"/>
</dbReference>
<evidence type="ECO:0000313" key="16">
    <source>
        <dbReference type="Proteomes" id="UP000237889"/>
    </source>
</evidence>
<dbReference type="Gene3D" id="3.30.565.10">
    <property type="entry name" value="Histidine kinase-like ATPase, C-terminal domain"/>
    <property type="match status" value="1"/>
</dbReference>
<proteinExistence type="predicted"/>
<evidence type="ECO:0000259" key="14">
    <source>
        <dbReference type="PROSITE" id="PS50109"/>
    </source>
</evidence>
<name>A0A2S0NG96_9HYPH</name>
<protein>
    <recommendedName>
        <fullName evidence="3">histidine kinase</fullName>
        <ecNumber evidence="3">2.7.13.3</ecNumber>
    </recommendedName>
</protein>
<reference evidence="15 16" key="1">
    <citation type="submission" date="2018-03" db="EMBL/GenBank/DDBJ databases">
        <title>Genome sequencing of Phreatobacter sp.</title>
        <authorList>
            <person name="Kim S.-J."/>
            <person name="Heo J."/>
            <person name="Kwon S.-W."/>
        </authorList>
    </citation>
    <scope>NUCLEOTIDE SEQUENCE [LARGE SCALE GENOMIC DNA]</scope>
    <source>
        <strain evidence="15 16">S-12</strain>
    </source>
</reference>
<dbReference type="InterPro" id="IPR025201">
    <property type="entry name" value="KdpD_TM"/>
</dbReference>
<evidence type="ECO:0000256" key="7">
    <source>
        <dbReference type="ARBA" id="ARBA00022741"/>
    </source>
</evidence>
<keyword evidence="11" id="KW-0902">Two-component regulatory system</keyword>
<evidence type="ECO:0000256" key="9">
    <source>
        <dbReference type="ARBA" id="ARBA00022840"/>
    </source>
</evidence>
<keyword evidence="6 13" id="KW-0812">Transmembrane</keyword>
<keyword evidence="9" id="KW-0067">ATP-binding</keyword>
<comment type="subcellular location">
    <subcellularLocation>
        <location evidence="2">Membrane</location>
        <topology evidence="2">Multi-pass membrane protein</topology>
    </subcellularLocation>
</comment>
<keyword evidence="16" id="KW-1185">Reference proteome</keyword>
<dbReference type="Pfam" id="PF13493">
    <property type="entry name" value="DUF4118"/>
    <property type="match status" value="1"/>
</dbReference>
<dbReference type="AlphaFoldDB" id="A0A2S0NG96"/>
<evidence type="ECO:0000256" key="11">
    <source>
        <dbReference type="ARBA" id="ARBA00023012"/>
    </source>
</evidence>
<dbReference type="GO" id="GO:0004673">
    <property type="term" value="F:protein histidine kinase activity"/>
    <property type="evidence" value="ECO:0007669"/>
    <property type="project" value="UniProtKB-EC"/>
</dbReference>
<evidence type="ECO:0000313" key="15">
    <source>
        <dbReference type="EMBL" id="AVO47182.1"/>
    </source>
</evidence>
<feature type="transmembrane region" description="Helical" evidence="13">
    <location>
        <begin position="96"/>
        <end position="114"/>
    </location>
</feature>
<dbReference type="Pfam" id="PF07568">
    <property type="entry name" value="HisKA_2"/>
    <property type="match status" value="1"/>
</dbReference>
<dbReference type="PROSITE" id="PS50109">
    <property type="entry name" value="HIS_KIN"/>
    <property type="match status" value="1"/>
</dbReference>
<dbReference type="InterPro" id="IPR038318">
    <property type="entry name" value="KdpD_sf"/>
</dbReference>
<evidence type="ECO:0000256" key="2">
    <source>
        <dbReference type="ARBA" id="ARBA00004141"/>
    </source>
</evidence>
<feature type="domain" description="Histidine kinase" evidence="14">
    <location>
        <begin position="144"/>
        <end position="338"/>
    </location>
</feature>
<evidence type="ECO:0000256" key="10">
    <source>
        <dbReference type="ARBA" id="ARBA00022989"/>
    </source>
</evidence>
<dbReference type="InterPro" id="IPR003594">
    <property type="entry name" value="HATPase_dom"/>
</dbReference>
<feature type="transmembrane region" description="Helical" evidence="13">
    <location>
        <begin position="51"/>
        <end position="84"/>
    </location>
</feature>
<dbReference type="InterPro" id="IPR036890">
    <property type="entry name" value="HATPase_C_sf"/>
</dbReference>
<evidence type="ECO:0000256" key="4">
    <source>
        <dbReference type="ARBA" id="ARBA00022553"/>
    </source>
</evidence>
<dbReference type="OrthoDB" id="7991996at2"/>
<dbReference type="Gene3D" id="1.20.120.620">
    <property type="entry name" value="Backbone structure of the membrane domain of e. Coli histidine kinase receptor kdpd"/>
    <property type="match status" value="1"/>
</dbReference>
<gene>
    <name evidence="15" type="ORF">C6569_20220</name>
</gene>
<dbReference type="EMBL" id="CP027668">
    <property type="protein sequence ID" value="AVO47182.1"/>
    <property type="molecule type" value="Genomic_DNA"/>
</dbReference>
<dbReference type="GO" id="GO:0016020">
    <property type="term" value="C:membrane"/>
    <property type="evidence" value="ECO:0007669"/>
    <property type="project" value="UniProtKB-SubCell"/>
</dbReference>
<dbReference type="Pfam" id="PF02518">
    <property type="entry name" value="HATPase_c"/>
    <property type="match status" value="1"/>
</dbReference>
<evidence type="ECO:0000256" key="1">
    <source>
        <dbReference type="ARBA" id="ARBA00000085"/>
    </source>
</evidence>
<dbReference type="SMART" id="SM00387">
    <property type="entry name" value="HATPase_c"/>
    <property type="match status" value="1"/>
</dbReference>
<evidence type="ECO:0000256" key="13">
    <source>
        <dbReference type="SAM" id="Phobius"/>
    </source>
</evidence>
<organism evidence="15 16">
    <name type="scientific">Phreatobacter cathodiphilus</name>
    <dbReference type="NCBI Taxonomy" id="1868589"/>
    <lineage>
        <taxon>Bacteria</taxon>
        <taxon>Pseudomonadati</taxon>
        <taxon>Pseudomonadota</taxon>
        <taxon>Alphaproteobacteria</taxon>
        <taxon>Hyphomicrobiales</taxon>
        <taxon>Phreatobacteraceae</taxon>
        <taxon>Phreatobacter</taxon>
    </lineage>
</organism>
<keyword evidence="7" id="KW-0547">Nucleotide-binding</keyword>
<evidence type="ECO:0000256" key="3">
    <source>
        <dbReference type="ARBA" id="ARBA00012438"/>
    </source>
</evidence>
<keyword evidence="10 13" id="KW-1133">Transmembrane helix</keyword>
<dbReference type="GO" id="GO:0005524">
    <property type="term" value="F:ATP binding"/>
    <property type="evidence" value="ECO:0007669"/>
    <property type="project" value="UniProtKB-KW"/>
</dbReference>
<evidence type="ECO:0000256" key="6">
    <source>
        <dbReference type="ARBA" id="ARBA00022692"/>
    </source>
</evidence>
<dbReference type="PANTHER" id="PTHR41523">
    <property type="entry name" value="TWO-COMPONENT SYSTEM SENSOR PROTEIN"/>
    <property type="match status" value="1"/>
</dbReference>
<feature type="transmembrane region" description="Helical" evidence="13">
    <location>
        <begin position="20"/>
        <end position="39"/>
    </location>
</feature>
<dbReference type="PANTHER" id="PTHR41523:SF8">
    <property type="entry name" value="ETHYLENE RESPONSE SENSOR PROTEIN"/>
    <property type="match status" value="1"/>
</dbReference>
<sequence>MDGGWTAPRGTYMNDRHWLLRYSVGVGLFLAALALRFLAEPSLPPGFPFLTFFPAIIVATFVAGAGPGSLCAVLSGLAALYFFIPPANALVLDYQSGVAIAFFAFIVVVDILIIDRLTGALAALRAEREKAVLHAEQRDTLFKELQHRIGNNLQSVSALLNIQLRAVKDPEARRALADSVQRVGVIADIHRMFHDPAHADGRIDDDFVRELAERCIDAAGARDRVTLVTDITPVALPQDKFLPVALILTECINNALEHGIGSRPSGIISVTLEKSGGLAELRVGDDGPGLPAGFDLATARSIGLTVLRSFASQLGGTLSIASEGGTLCRLRFDVPKVAQHEVAWSTTGLKAAYPT</sequence>